<comment type="subcellular location">
    <subcellularLocation>
        <location evidence="1">Cytoplasm</location>
        <location evidence="1">Nucleoid</location>
    </subcellularLocation>
</comment>
<dbReference type="SMART" id="SM00528">
    <property type="entry name" value="HNS"/>
    <property type="match status" value="1"/>
</dbReference>
<protein>
    <submittedName>
        <fullName evidence="7">H-NS histone family protein</fullName>
    </submittedName>
</protein>
<dbReference type="PANTHER" id="PTHR38097:SF2">
    <property type="entry name" value="DNA-BINDING PROTEIN STPA"/>
    <property type="match status" value="1"/>
</dbReference>
<dbReference type="Gene3D" id="4.10.430.30">
    <property type="match status" value="1"/>
</dbReference>
<evidence type="ECO:0000256" key="5">
    <source>
        <dbReference type="SAM" id="MobiDB-lite"/>
    </source>
</evidence>
<evidence type="ECO:0000256" key="1">
    <source>
        <dbReference type="ARBA" id="ARBA00004453"/>
    </source>
</evidence>
<dbReference type="Proteomes" id="UP001629432">
    <property type="component" value="Unassembled WGS sequence"/>
</dbReference>
<dbReference type="Pfam" id="PF00816">
    <property type="entry name" value="Histone_HNS"/>
    <property type="match status" value="1"/>
</dbReference>
<feature type="region of interest" description="Disordered" evidence="5">
    <location>
        <begin position="54"/>
        <end position="84"/>
    </location>
</feature>
<evidence type="ECO:0000259" key="6">
    <source>
        <dbReference type="SMART" id="SM00528"/>
    </source>
</evidence>
<name>A0ABW9DPS9_9BURK</name>
<evidence type="ECO:0000313" key="7">
    <source>
        <dbReference type="EMBL" id="MFM0636639.1"/>
    </source>
</evidence>
<evidence type="ECO:0000256" key="4">
    <source>
        <dbReference type="ARBA" id="ARBA00023125"/>
    </source>
</evidence>
<keyword evidence="4" id="KW-0238">DNA-binding</keyword>
<feature type="domain" description="DNA-binding protein H-NS-like C-terminal" evidence="6">
    <location>
        <begin position="58"/>
        <end position="97"/>
    </location>
</feature>
<gene>
    <name evidence="7" type="ORF">PQQ63_08035</name>
</gene>
<evidence type="ECO:0000313" key="8">
    <source>
        <dbReference type="Proteomes" id="UP001629432"/>
    </source>
</evidence>
<sequence length="100" mass="11046">MSQYADLKVQIAKLQAQADEARRTEVDNVVADIRQKIAEYGLTAQDLGFAVAARRGRPPKKAPLPAKYQDPKSGNTWSGRGKPPKWIVGKNRERFLIGAA</sequence>
<evidence type="ECO:0000256" key="2">
    <source>
        <dbReference type="ARBA" id="ARBA00010610"/>
    </source>
</evidence>
<dbReference type="InterPro" id="IPR027444">
    <property type="entry name" value="H-NS_C_dom"/>
</dbReference>
<proteinExistence type="inferred from homology"/>
<comment type="similarity">
    <text evidence="2">Belongs to the histone-like protein H-NS family.</text>
</comment>
<keyword evidence="8" id="KW-1185">Reference proteome</keyword>
<organism evidence="7 8">
    <name type="scientific">Paraburkholderia metrosideri</name>
    <dbReference type="NCBI Taxonomy" id="580937"/>
    <lineage>
        <taxon>Bacteria</taxon>
        <taxon>Pseudomonadati</taxon>
        <taxon>Pseudomonadota</taxon>
        <taxon>Betaproteobacteria</taxon>
        <taxon>Burkholderiales</taxon>
        <taxon>Burkholderiaceae</taxon>
        <taxon>Paraburkholderia</taxon>
    </lineage>
</organism>
<dbReference type="EMBL" id="JAQQCF010000005">
    <property type="protein sequence ID" value="MFM0636639.1"/>
    <property type="molecule type" value="Genomic_DNA"/>
</dbReference>
<dbReference type="SUPFAM" id="SSF81273">
    <property type="entry name" value="H-NS histone-like proteins"/>
    <property type="match status" value="1"/>
</dbReference>
<reference evidence="7 8" key="1">
    <citation type="journal article" date="2024" name="Chem. Sci.">
        <title>Discovery of megapolipeptins by genome mining of a Burkholderiales bacteria collection.</title>
        <authorList>
            <person name="Paulo B.S."/>
            <person name="Recchia M.J.J."/>
            <person name="Lee S."/>
            <person name="Fergusson C.H."/>
            <person name="Romanowski S.B."/>
            <person name="Hernandez A."/>
            <person name="Krull N."/>
            <person name="Liu D.Y."/>
            <person name="Cavanagh H."/>
            <person name="Bos A."/>
            <person name="Gray C.A."/>
            <person name="Murphy B.T."/>
            <person name="Linington R.G."/>
            <person name="Eustaquio A.S."/>
        </authorList>
    </citation>
    <scope>NUCLEOTIDE SEQUENCE [LARGE SCALE GENOMIC DNA]</scope>
    <source>
        <strain evidence="7 8">RL17-338-BIC-A</strain>
    </source>
</reference>
<evidence type="ECO:0000256" key="3">
    <source>
        <dbReference type="ARBA" id="ARBA00022490"/>
    </source>
</evidence>
<keyword evidence="3" id="KW-0963">Cytoplasm</keyword>
<dbReference type="PANTHER" id="PTHR38097">
    <property type="match status" value="1"/>
</dbReference>
<comment type="caution">
    <text evidence="7">The sequence shown here is derived from an EMBL/GenBank/DDBJ whole genome shotgun (WGS) entry which is preliminary data.</text>
</comment>
<dbReference type="RefSeq" id="WP_408226146.1">
    <property type="nucleotide sequence ID" value="NZ_JAQQCF010000005.1"/>
</dbReference>
<accession>A0ABW9DPS9</accession>